<dbReference type="PANTHER" id="PTHR46743:SF2">
    <property type="entry name" value="TEICHOIC ACIDS EXPORT ATP-BINDING PROTEIN TAGH"/>
    <property type="match status" value="1"/>
</dbReference>
<dbReference type="InterPro" id="IPR015860">
    <property type="entry name" value="ABC_transpr_TagH-like"/>
</dbReference>
<dbReference type="Pfam" id="PF00005">
    <property type="entry name" value="ABC_tran"/>
    <property type="match status" value="1"/>
</dbReference>
<dbReference type="InterPro" id="IPR050683">
    <property type="entry name" value="Bact_Polysacc_Export_ATP-bd"/>
</dbReference>
<dbReference type="EMBL" id="AONG01000001">
    <property type="protein sequence ID" value="KIQ71423.1"/>
    <property type="molecule type" value="Genomic_DNA"/>
</dbReference>
<evidence type="ECO:0000256" key="3">
    <source>
        <dbReference type="ARBA" id="ARBA00022741"/>
    </source>
</evidence>
<dbReference type="InterPro" id="IPR027417">
    <property type="entry name" value="P-loop_NTPase"/>
</dbReference>
<dbReference type="Proteomes" id="UP000035100">
    <property type="component" value="Plasmid pWENMAR1"/>
</dbReference>
<evidence type="ECO:0000313" key="6">
    <source>
        <dbReference type="EMBL" id="KIQ71423.1"/>
    </source>
</evidence>
<name>A0A0D0QK87_9RHOB</name>
<feature type="domain" description="ABC transporter" evidence="5">
    <location>
        <begin position="2"/>
        <end position="221"/>
    </location>
</feature>
<geneLocation type="plasmid" evidence="6 7">
    <name>pWENMAR1</name>
</geneLocation>
<dbReference type="InterPro" id="IPR003593">
    <property type="entry name" value="AAA+_ATPase"/>
</dbReference>
<evidence type="ECO:0000313" key="7">
    <source>
        <dbReference type="Proteomes" id="UP000035100"/>
    </source>
</evidence>
<keyword evidence="2" id="KW-0813">Transport</keyword>
<comment type="similarity">
    <text evidence="1">Belongs to the ABC transporter superfamily.</text>
</comment>
<evidence type="ECO:0000256" key="2">
    <source>
        <dbReference type="ARBA" id="ARBA00022448"/>
    </source>
</evidence>
<dbReference type="CDD" id="cd03220">
    <property type="entry name" value="ABC_KpsT_Wzt"/>
    <property type="match status" value="1"/>
</dbReference>
<evidence type="ECO:0000259" key="5">
    <source>
        <dbReference type="PROSITE" id="PS50893"/>
    </source>
</evidence>
<dbReference type="eggNOG" id="COG1134">
    <property type="taxonomic scope" value="Bacteria"/>
</dbReference>
<sequence>MIVLENLTKTFVMNGIRKTVADNLNVTFPTGTSVGLVGRNGAGKSTLLRLIAGTSSPTSGRVLSTGSISFPVGLVSSLHADLTGAQNTLFVARIYGADTQSLMDWVEDFAELGPHFHLPVRSYSSGMRGRLSFGLNMGLAFDTYLVDEITAVGDASFRKKSAEVFHARMEKAGAIYVSHSMGQLRDLCTAGAMLENGRLHYYEDIEEAIDRYTATLDPDSHHAAASFEDKAGETERHAAFPAKARLLYGLGLPATRFDWLGDCLRRHKGCFTTLTREPHYFDTEGERGEEIVSHRERTLRKLAAEAGRTEGAARRDKLRKLEEMGALVRMHAADRSGAEKHDAYVDYLLTGWRAQPVICDLTPDYARANADTLGEMDAIGPAHYAIVLRDPVARLWEEICLDTPPSKRTPRGLGEVVQSLVRSGTRKALARFPFADYARILDTLSAVLPEDRLTILLHERLDDPATARAEVMRLTEALEIPPLPEEREPDLPDAPDIPPLARRNAAALAALLAPQYAAVHRRLGGDLPKAWQESAALAA</sequence>
<comment type="caution">
    <text evidence="6">The sequence shown here is derived from an EMBL/GenBank/DDBJ whole genome shotgun (WGS) entry which is preliminary data.</text>
</comment>
<keyword evidence="7" id="KW-1185">Reference proteome</keyword>
<evidence type="ECO:0000256" key="1">
    <source>
        <dbReference type="ARBA" id="ARBA00005417"/>
    </source>
</evidence>
<dbReference type="Gene3D" id="3.40.50.300">
    <property type="entry name" value="P-loop containing nucleotide triphosphate hydrolases"/>
    <property type="match status" value="2"/>
</dbReference>
<accession>A0A0D0QK87</accession>
<keyword evidence="3" id="KW-0547">Nucleotide-binding</keyword>
<reference evidence="6 7" key="1">
    <citation type="submission" date="2013-01" db="EMBL/GenBank/DDBJ databases">
        <authorList>
            <person name="Fiebig A."/>
            <person name="Goeker M."/>
            <person name="Klenk H.-P.P."/>
        </authorList>
    </citation>
    <scope>NUCLEOTIDE SEQUENCE [LARGE SCALE GENOMIC DNA]</scope>
    <source>
        <strain evidence="6 7">DSM 24838</strain>
        <plasmid evidence="6 7">pWENMAR1</plasmid>
    </source>
</reference>
<proteinExistence type="inferred from homology"/>
<dbReference type="GO" id="GO:0140359">
    <property type="term" value="F:ABC-type transporter activity"/>
    <property type="evidence" value="ECO:0007669"/>
    <property type="project" value="InterPro"/>
</dbReference>
<keyword evidence="6" id="KW-0614">Plasmid</keyword>
<dbReference type="GO" id="GO:0016887">
    <property type="term" value="F:ATP hydrolysis activity"/>
    <property type="evidence" value="ECO:0007669"/>
    <property type="project" value="InterPro"/>
</dbReference>
<dbReference type="AlphaFoldDB" id="A0A0D0QK87"/>
<dbReference type="PROSITE" id="PS50893">
    <property type="entry name" value="ABC_TRANSPORTER_2"/>
    <property type="match status" value="1"/>
</dbReference>
<dbReference type="InterPro" id="IPR003439">
    <property type="entry name" value="ABC_transporter-like_ATP-bd"/>
</dbReference>
<dbReference type="GO" id="GO:0005524">
    <property type="term" value="F:ATP binding"/>
    <property type="evidence" value="ECO:0007669"/>
    <property type="project" value="UniProtKB-KW"/>
</dbReference>
<dbReference type="PANTHER" id="PTHR46743">
    <property type="entry name" value="TEICHOIC ACIDS EXPORT ATP-BINDING PROTEIN TAGH"/>
    <property type="match status" value="1"/>
</dbReference>
<organism evidence="6 7">
    <name type="scientific">Wenxinia marina DSM 24838</name>
    <dbReference type="NCBI Taxonomy" id="1123501"/>
    <lineage>
        <taxon>Bacteria</taxon>
        <taxon>Pseudomonadati</taxon>
        <taxon>Pseudomonadota</taxon>
        <taxon>Alphaproteobacteria</taxon>
        <taxon>Rhodobacterales</taxon>
        <taxon>Roseobacteraceae</taxon>
        <taxon>Wenxinia</taxon>
    </lineage>
</organism>
<keyword evidence="4 6" id="KW-0067">ATP-binding</keyword>
<gene>
    <name evidence="6" type="ORF">Wenmar_04069</name>
</gene>
<dbReference type="SUPFAM" id="SSF52540">
    <property type="entry name" value="P-loop containing nucleoside triphosphate hydrolases"/>
    <property type="match status" value="1"/>
</dbReference>
<evidence type="ECO:0000256" key="4">
    <source>
        <dbReference type="ARBA" id="ARBA00022840"/>
    </source>
</evidence>
<protein>
    <submittedName>
        <fullName evidence="6">Capsular polysaccharide ABC transporter, ATP-binding protein KpsT</fullName>
    </submittedName>
</protein>
<dbReference type="GO" id="GO:0016020">
    <property type="term" value="C:membrane"/>
    <property type="evidence" value="ECO:0007669"/>
    <property type="project" value="InterPro"/>
</dbReference>
<dbReference type="SMART" id="SM00382">
    <property type="entry name" value="AAA"/>
    <property type="match status" value="1"/>
</dbReference>
<dbReference type="PATRIC" id="fig|1123501.6.peg.50"/>